<dbReference type="SUPFAM" id="SSF50630">
    <property type="entry name" value="Acid proteases"/>
    <property type="match status" value="1"/>
</dbReference>
<accession>A0A0L6UG08</accession>
<dbReference type="EMBL" id="LAVV01011951">
    <property type="protein sequence ID" value="KNZ47197.1"/>
    <property type="molecule type" value="Genomic_DNA"/>
</dbReference>
<dbReference type="GO" id="GO:0006508">
    <property type="term" value="P:proteolysis"/>
    <property type="evidence" value="ECO:0007669"/>
    <property type="project" value="InterPro"/>
</dbReference>
<dbReference type="OrthoDB" id="128646at2759"/>
<evidence type="ECO:0000313" key="3">
    <source>
        <dbReference type="Proteomes" id="UP000037035"/>
    </source>
</evidence>
<dbReference type="GO" id="GO:0004190">
    <property type="term" value="F:aspartic-type endopeptidase activity"/>
    <property type="evidence" value="ECO:0007669"/>
    <property type="project" value="UniProtKB-KW"/>
</dbReference>
<dbReference type="AlphaFoldDB" id="A0A0L6UG08"/>
<gene>
    <name evidence="2" type="ORF">VP01_6609g1</name>
</gene>
<dbReference type="InterPro" id="IPR001969">
    <property type="entry name" value="Aspartic_peptidase_AS"/>
</dbReference>
<reference evidence="2 3" key="1">
    <citation type="submission" date="2015-08" db="EMBL/GenBank/DDBJ databases">
        <title>Next Generation Sequencing and Analysis of the Genome of Puccinia sorghi L Schw, the Causal Agent of Maize Common Rust.</title>
        <authorList>
            <person name="Rochi L."/>
            <person name="Burguener G."/>
            <person name="Darino M."/>
            <person name="Turjanski A."/>
            <person name="Kreff E."/>
            <person name="Dieguez M.J."/>
            <person name="Sacco F."/>
        </authorList>
    </citation>
    <scope>NUCLEOTIDE SEQUENCE [LARGE SCALE GENOMIC DNA]</scope>
    <source>
        <strain evidence="2 3">RO10H11247</strain>
    </source>
</reference>
<proteinExistence type="predicted"/>
<dbReference type="VEuPathDB" id="FungiDB:VP01_6609g1"/>
<dbReference type="PROSITE" id="PS00141">
    <property type="entry name" value="ASP_PROTEASE"/>
    <property type="match status" value="1"/>
</dbReference>
<evidence type="ECO:0000313" key="2">
    <source>
        <dbReference type="EMBL" id="KNZ47197.1"/>
    </source>
</evidence>
<dbReference type="InterPro" id="IPR021109">
    <property type="entry name" value="Peptidase_aspartic_dom_sf"/>
</dbReference>
<organism evidence="2 3">
    <name type="scientific">Puccinia sorghi</name>
    <dbReference type="NCBI Taxonomy" id="27349"/>
    <lineage>
        <taxon>Eukaryota</taxon>
        <taxon>Fungi</taxon>
        <taxon>Dikarya</taxon>
        <taxon>Basidiomycota</taxon>
        <taxon>Pucciniomycotina</taxon>
        <taxon>Pucciniomycetes</taxon>
        <taxon>Pucciniales</taxon>
        <taxon>Pucciniaceae</taxon>
        <taxon>Puccinia</taxon>
    </lineage>
</organism>
<name>A0A0L6UG08_9BASI</name>
<sequence>LRFILFDSSNQPYRVLLDSGANISFISLEFSKRQSLPLTEINSFLFYLVNSLKEPSFWVSKKTKWKFYFSNFSASNGI</sequence>
<evidence type="ECO:0000256" key="1">
    <source>
        <dbReference type="ARBA" id="ARBA00022750"/>
    </source>
</evidence>
<keyword evidence="1" id="KW-0645">Protease</keyword>
<feature type="non-terminal residue" evidence="2">
    <location>
        <position position="1"/>
    </location>
</feature>
<protein>
    <recommendedName>
        <fullName evidence="4">Peptidase A2 domain-containing protein</fullName>
    </recommendedName>
</protein>
<evidence type="ECO:0008006" key="4">
    <source>
        <dbReference type="Google" id="ProtNLM"/>
    </source>
</evidence>
<keyword evidence="1" id="KW-0378">Hydrolase</keyword>
<keyword evidence="1" id="KW-0064">Aspartyl protease</keyword>
<comment type="caution">
    <text evidence="2">The sequence shown here is derived from an EMBL/GenBank/DDBJ whole genome shotgun (WGS) entry which is preliminary data.</text>
</comment>
<keyword evidence="3" id="KW-1185">Reference proteome</keyword>
<dbReference type="Proteomes" id="UP000037035">
    <property type="component" value="Unassembled WGS sequence"/>
</dbReference>
<dbReference type="Pfam" id="PF08284">
    <property type="entry name" value="RVP_2"/>
    <property type="match status" value="1"/>
</dbReference>